<dbReference type="EMBL" id="GBXM01016533">
    <property type="protein sequence ID" value="JAH92044.1"/>
    <property type="molecule type" value="Transcribed_RNA"/>
</dbReference>
<protein>
    <submittedName>
        <fullName evidence="1">Uncharacterized protein</fullName>
    </submittedName>
</protein>
<dbReference type="AlphaFoldDB" id="A0A0E9WNQ6"/>
<reference evidence="1" key="2">
    <citation type="journal article" date="2015" name="Fish Shellfish Immunol.">
        <title>Early steps in the European eel (Anguilla anguilla)-Vibrio vulnificus interaction in the gills: Role of the RtxA13 toxin.</title>
        <authorList>
            <person name="Callol A."/>
            <person name="Pajuelo D."/>
            <person name="Ebbesson L."/>
            <person name="Teles M."/>
            <person name="MacKenzie S."/>
            <person name="Amaro C."/>
        </authorList>
    </citation>
    <scope>NUCLEOTIDE SEQUENCE</scope>
</reference>
<organism evidence="1">
    <name type="scientific">Anguilla anguilla</name>
    <name type="common">European freshwater eel</name>
    <name type="synonym">Muraena anguilla</name>
    <dbReference type="NCBI Taxonomy" id="7936"/>
    <lineage>
        <taxon>Eukaryota</taxon>
        <taxon>Metazoa</taxon>
        <taxon>Chordata</taxon>
        <taxon>Craniata</taxon>
        <taxon>Vertebrata</taxon>
        <taxon>Euteleostomi</taxon>
        <taxon>Actinopterygii</taxon>
        <taxon>Neopterygii</taxon>
        <taxon>Teleostei</taxon>
        <taxon>Anguilliformes</taxon>
        <taxon>Anguillidae</taxon>
        <taxon>Anguilla</taxon>
    </lineage>
</organism>
<name>A0A0E9WNQ6_ANGAN</name>
<proteinExistence type="predicted"/>
<reference evidence="1" key="1">
    <citation type="submission" date="2014-11" db="EMBL/GenBank/DDBJ databases">
        <authorList>
            <person name="Amaro Gonzalez C."/>
        </authorList>
    </citation>
    <scope>NUCLEOTIDE SEQUENCE</scope>
</reference>
<evidence type="ECO:0000313" key="1">
    <source>
        <dbReference type="EMBL" id="JAH92044.1"/>
    </source>
</evidence>
<sequence length="88" mass="10095">MYLKLALAGIHFCSLKPGTFECFETEPLLLWWVQMSKDLYLGHSSPRHDVKISSVSLKPGQEPQSTTFSIQHIYALGIRQLLLFRDTE</sequence>
<accession>A0A0E9WNQ6</accession>